<dbReference type="Gene3D" id="3.40.50.720">
    <property type="entry name" value="NAD(P)-binding Rossmann-like Domain"/>
    <property type="match status" value="1"/>
</dbReference>
<comment type="caution">
    <text evidence="2">The sequence shown here is derived from an EMBL/GenBank/DDBJ whole genome shotgun (WGS) entry which is preliminary data.</text>
</comment>
<proteinExistence type="predicted"/>
<dbReference type="Proteomes" id="UP000256388">
    <property type="component" value="Unassembled WGS sequence"/>
</dbReference>
<dbReference type="RefSeq" id="WP_116226057.1">
    <property type="nucleotide sequence ID" value="NZ_AP018437.1"/>
</dbReference>
<dbReference type="SUPFAM" id="SSF55347">
    <property type="entry name" value="Glyceraldehyde-3-phosphate dehydrogenase-like, C-terminal domain"/>
    <property type="match status" value="1"/>
</dbReference>
<feature type="domain" description="Gfo/Idh/MocA-like oxidoreductase N-terminal" evidence="1">
    <location>
        <begin position="3"/>
        <end position="121"/>
    </location>
</feature>
<dbReference type="InterPro" id="IPR000683">
    <property type="entry name" value="Gfo/Idh/MocA-like_OxRdtase_N"/>
</dbReference>
<dbReference type="PANTHER" id="PTHR43708">
    <property type="entry name" value="CONSERVED EXPRESSED OXIDOREDUCTASE (EUROFUNG)"/>
    <property type="match status" value="1"/>
</dbReference>
<dbReference type="Pfam" id="PF01408">
    <property type="entry name" value="GFO_IDH_MocA"/>
    <property type="match status" value="1"/>
</dbReference>
<organism evidence="2 3">
    <name type="scientific">Pelolinea submarina</name>
    <dbReference type="NCBI Taxonomy" id="913107"/>
    <lineage>
        <taxon>Bacteria</taxon>
        <taxon>Bacillati</taxon>
        <taxon>Chloroflexota</taxon>
        <taxon>Anaerolineae</taxon>
        <taxon>Anaerolineales</taxon>
        <taxon>Anaerolineaceae</taxon>
        <taxon>Pelolinea</taxon>
    </lineage>
</organism>
<gene>
    <name evidence="2" type="ORF">DFR64_2788</name>
</gene>
<sequence>MSIKIAIIGAGGIAERAYFPILVQKPDVEIVSLYSRTQATLDRITSQWKIDYTTTDMHAVLDSRPQAAFVLSSNHSHFDICKLMLENNIDLYVEKPLATSAAQAETLAALADEHKCVMEVAFNRRYALLYKKAKEIFEGHTIQTALVQKHRPESPHVNLFNQYLDDTIHQIDLMRYYGGELEALSTHYSTLNNHLIGAVSIARTPEGGLVTLVNNLQAGAWQESVTLHGDGMTVHVDAFRELRIRYGDHEEVYGTDRAGKWIPGLRERGFEGEILHFLDCVQTRQRPMTDAWEAVKTQKFMEDLVVASGDPLSSPDNSWDKVDRWGDS</sequence>
<dbReference type="SUPFAM" id="SSF51735">
    <property type="entry name" value="NAD(P)-binding Rossmann-fold domains"/>
    <property type="match status" value="1"/>
</dbReference>
<evidence type="ECO:0000259" key="1">
    <source>
        <dbReference type="Pfam" id="PF01408"/>
    </source>
</evidence>
<dbReference type="InterPro" id="IPR051317">
    <property type="entry name" value="Gfo/Idh/MocA_oxidoreduct"/>
</dbReference>
<dbReference type="EMBL" id="QUMS01000005">
    <property type="protein sequence ID" value="REG05388.1"/>
    <property type="molecule type" value="Genomic_DNA"/>
</dbReference>
<reference evidence="2 3" key="1">
    <citation type="submission" date="2018-08" db="EMBL/GenBank/DDBJ databases">
        <title>Genomic Encyclopedia of Type Strains, Phase IV (KMG-IV): sequencing the most valuable type-strain genomes for metagenomic binning, comparative biology and taxonomic classification.</title>
        <authorList>
            <person name="Goeker M."/>
        </authorList>
    </citation>
    <scope>NUCLEOTIDE SEQUENCE [LARGE SCALE GENOMIC DNA]</scope>
    <source>
        <strain evidence="2 3">DSM 23923</strain>
    </source>
</reference>
<evidence type="ECO:0000313" key="2">
    <source>
        <dbReference type="EMBL" id="REG05388.1"/>
    </source>
</evidence>
<dbReference type="Gene3D" id="3.30.360.10">
    <property type="entry name" value="Dihydrodipicolinate Reductase, domain 2"/>
    <property type="match status" value="1"/>
</dbReference>
<dbReference type="OrthoDB" id="9781031at2"/>
<dbReference type="GO" id="GO:0000166">
    <property type="term" value="F:nucleotide binding"/>
    <property type="evidence" value="ECO:0007669"/>
    <property type="project" value="InterPro"/>
</dbReference>
<protein>
    <submittedName>
        <fullName evidence="2">Virulence factor</fullName>
    </submittedName>
</protein>
<accession>A0A347ZWG4</accession>
<evidence type="ECO:0000313" key="3">
    <source>
        <dbReference type="Proteomes" id="UP000256388"/>
    </source>
</evidence>
<dbReference type="InterPro" id="IPR036291">
    <property type="entry name" value="NAD(P)-bd_dom_sf"/>
</dbReference>
<name>A0A347ZWG4_9CHLR</name>
<dbReference type="AlphaFoldDB" id="A0A347ZWG4"/>
<keyword evidence="3" id="KW-1185">Reference proteome</keyword>
<dbReference type="PANTHER" id="PTHR43708:SF4">
    <property type="entry name" value="OXIDOREDUCTASE YCEM-RELATED"/>
    <property type="match status" value="1"/>
</dbReference>